<dbReference type="OrthoDB" id="689707at2759"/>
<dbReference type="Gene3D" id="1.20.5.190">
    <property type="match status" value="1"/>
</dbReference>
<dbReference type="InterPro" id="IPR000048">
    <property type="entry name" value="IQ_motif_EF-hand-BS"/>
</dbReference>
<feature type="domain" description="DUF4005" evidence="5">
    <location>
        <begin position="316"/>
        <end position="388"/>
    </location>
</feature>
<dbReference type="GO" id="GO:0005516">
    <property type="term" value="F:calmodulin binding"/>
    <property type="evidence" value="ECO:0007669"/>
    <property type="project" value="UniProtKB-KW"/>
</dbReference>
<protein>
    <recommendedName>
        <fullName evidence="5">DUF4005 domain-containing protein</fullName>
    </recommendedName>
</protein>
<dbReference type="Proteomes" id="UP000604825">
    <property type="component" value="Unassembled WGS sequence"/>
</dbReference>
<name>A0A811RA91_9POAL</name>
<feature type="compositionally biased region" description="Basic and acidic residues" evidence="4">
    <location>
        <begin position="241"/>
        <end position="265"/>
    </location>
</feature>
<keyword evidence="7" id="KW-1185">Reference proteome</keyword>
<evidence type="ECO:0000313" key="7">
    <source>
        <dbReference type="Proteomes" id="UP000604825"/>
    </source>
</evidence>
<dbReference type="PROSITE" id="PS50096">
    <property type="entry name" value="IQ"/>
    <property type="match status" value="2"/>
</dbReference>
<keyword evidence="1" id="KW-0112">Calmodulin-binding</keyword>
<proteinExistence type="inferred from homology"/>
<feature type="compositionally biased region" description="Polar residues" evidence="4">
    <location>
        <begin position="352"/>
        <end position="368"/>
    </location>
</feature>
<accession>A0A811RA91</accession>
<evidence type="ECO:0000256" key="4">
    <source>
        <dbReference type="SAM" id="MobiDB-lite"/>
    </source>
</evidence>
<dbReference type="InterPro" id="IPR025064">
    <property type="entry name" value="DUF4005"/>
</dbReference>
<reference evidence="6" key="1">
    <citation type="submission" date="2020-10" db="EMBL/GenBank/DDBJ databases">
        <authorList>
            <person name="Han B."/>
            <person name="Lu T."/>
            <person name="Zhao Q."/>
            <person name="Huang X."/>
            <person name="Zhao Y."/>
        </authorList>
    </citation>
    <scope>NUCLEOTIDE SEQUENCE</scope>
</reference>
<dbReference type="Pfam" id="PF00612">
    <property type="entry name" value="IQ"/>
    <property type="match status" value="2"/>
</dbReference>
<comment type="similarity">
    <text evidence="2">Belongs to the IQD family.</text>
</comment>
<evidence type="ECO:0000313" key="6">
    <source>
        <dbReference type="EMBL" id="CAD6267097.1"/>
    </source>
</evidence>
<sequence>MGKAGRWLRNLFLSGRKGRKAKDRAADADCQSVLSAPLPSQAATATPSGREKRRWSFRRTGAGAGAGASGGAQGQGLLASSSSHCFSEAEVHVVVVAQEQDQQQQVAAAAAVVPEAASSTAGAVVTLPASGRRSAGRDAEAAAAVRIQAAFRSYLARKALCALRGTVRLQAMVRGQLVRRQANLTLRRMQALVHAQRRARAERLLLLEVEDVASSRQQAAAAATPRPPPSRRSPQHPRSRKPQEAAERGSEENDVRIVEVDDDAPRAAPRRNSSYCHYSTSTTTPSRTPAKAELLCQKVSPTPSALTDVSARTLSGRFDDASFTSALEPVPTPVPSRRRAWRADLPSFPSYMANTESSRAKARSQSAPRQRLSSASETAALAAAASPSPSCWERPPCRGGGGGGDGSSARRRASLDPLDLPGGGAPSRCMERCASRARASTMSSVPGSECGSSSTVGHRGSARTGRGHGMGDY</sequence>
<gene>
    <name evidence="6" type="ORF">NCGR_LOCUS50402</name>
</gene>
<dbReference type="Pfam" id="PF13178">
    <property type="entry name" value="DUF4005"/>
    <property type="match status" value="1"/>
</dbReference>
<dbReference type="EMBL" id="CAJGYO010000014">
    <property type="protein sequence ID" value="CAD6267097.1"/>
    <property type="molecule type" value="Genomic_DNA"/>
</dbReference>
<feature type="compositionally biased region" description="Low complexity" evidence="4">
    <location>
        <begin position="443"/>
        <end position="454"/>
    </location>
</feature>
<feature type="compositionally biased region" description="Low complexity" evidence="4">
    <location>
        <begin position="273"/>
        <end position="289"/>
    </location>
</feature>
<dbReference type="PANTHER" id="PTHR32295">
    <property type="entry name" value="IQ-DOMAIN 5-RELATED"/>
    <property type="match status" value="1"/>
</dbReference>
<comment type="caution">
    <text evidence="6">The sequence shown here is derived from an EMBL/GenBank/DDBJ whole genome shotgun (WGS) entry which is preliminary data.</text>
</comment>
<dbReference type="AlphaFoldDB" id="A0A811RA91"/>
<dbReference type="SMART" id="SM00015">
    <property type="entry name" value="IQ"/>
    <property type="match status" value="2"/>
</dbReference>
<feature type="region of interest" description="Disordered" evidence="4">
    <location>
        <begin position="216"/>
        <end position="289"/>
    </location>
</feature>
<feature type="region of interest" description="Disordered" evidence="4">
    <location>
        <begin position="348"/>
        <end position="473"/>
    </location>
</feature>
<evidence type="ECO:0000259" key="5">
    <source>
        <dbReference type="Pfam" id="PF13178"/>
    </source>
</evidence>
<evidence type="ECO:0000256" key="3">
    <source>
        <dbReference type="ARBA" id="ARBA00024378"/>
    </source>
</evidence>
<feature type="compositionally biased region" description="Low complexity" evidence="4">
    <location>
        <begin position="372"/>
        <end position="390"/>
    </location>
</feature>
<organism evidence="6 7">
    <name type="scientific">Miscanthus lutarioriparius</name>
    <dbReference type="NCBI Taxonomy" id="422564"/>
    <lineage>
        <taxon>Eukaryota</taxon>
        <taxon>Viridiplantae</taxon>
        <taxon>Streptophyta</taxon>
        <taxon>Embryophyta</taxon>
        <taxon>Tracheophyta</taxon>
        <taxon>Spermatophyta</taxon>
        <taxon>Magnoliopsida</taxon>
        <taxon>Liliopsida</taxon>
        <taxon>Poales</taxon>
        <taxon>Poaceae</taxon>
        <taxon>PACMAD clade</taxon>
        <taxon>Panicoideae</taxon>
        <taxon>Andropogonodae</taxon>
        <taxon>Andropogoneae</taxon>
        <taxon>Saccharinae</taxon>
        <taxon>Miscanthus</taxon>
    </lineage>
</organism>
<dbReference type="PANTHER" id="PTHR32295:SF141">
    <property type="entry name" value="OS12G0604500 PROTEIN"/>
    <property type="match status" value="1"/>
</dbReference>
<evidence type="ECO:0000256" key="1">
    <source>
        <dbReference type="ARBA" id="ARBA00022860"/>
    </source>
</evidence>
<comment type="subunit">
    <text evidence="3">Binds to multiple calmodulin (CaM) in the presence of Ca(2+) and CaM-like proteins.</text>
</comment>
<evidence type="ECO:0000256" key="2">
    <source>
        <dbReference type="ARBA" id="ARBA00024341"/>
    </source>
</evidence>